<accession>A0A1E7WRQ6</accession>
<reference evidence="2" key="1">
    <citation type="journal article" date="2016" name="Front. Microbiol.">
        <title>Molecular Keys to the Janthinobacterium and Duganella spp. Interaction with the Plant Pathogen Fusarium graminearum.</title>
        <authorList>
            <person name="Haack F.S."/>
            <person name="Poehlein A."/>
            <person name="Kroger C."/>
            <person name="Voigt C.A."/>
            <person name="Piepenbring M."/>
            <person name="Bode H.B."/>
            <person name="Daniel R."/>
            <person name="Schafer W."/>
            <person name="Streit W.R."/>
        </authorList>
    </citation>
    <scope>NUCLEOTIDE SEQUENCE [LARGE SCALE GENOMIC DNA]</scope>
    <source>
        <strain evidence="2">T54</strain>
    </source>
</reference>
<comment type="caution">
    <text evidence="1">The sequence shown here is derived from an EMBL/GenBank/DDBJ whole genome shotgun (WGS) entry which is preliminary data.</text>
</comment>
<organism evidence="1 2">
    <name type="scientific">Duganella phyllosphaerae</name>
    <dbReference type="NCBI Taxonomy" id="762836"/>
    <lineage>
        <taxon>Bacteria</taxon>
        <taxon>Pseudomonadati</taxon>
        <taxon>Pseudomonadota</taxon>
        <taxon>Betaproteobacteria</taxon>
        <taxon>Burkholderiales</taxon>
        <taxon>Oxalobacteraceae</taxon>
        <taxon>Telluria group</taxon>
        <taxon>Duganella</taxon>
    </lineage>
</organism>
<dbReference type="RefSeq" id="WP_141749503.1">
    <property type="nucleotide sequence ID" value="NZ_LROM01000077.1"/>
</dbReference>
<dbReference type="EMBL" id="LROM01000077">
    <property type="protein sequence ID" value="OFA02191.1"/>
    <property type="molecule type" value="Genomic_DNA"/>
</dbReference>
<protein>
    <submittedName>
        <fullName evidence="1">Uncharacterized protein</fullName>
    </submittedName>
</protein>
<keyword evidence="2" id="KW-1185">Reference proteome</keyword>
<evidence type="ECO:0000313" key="1">
    <source>
        <dbReference type="EMBL" id="OFA02191.1"/>
    </source>
</evidence>
<dbReference type="AlphaFoldDB" id="A0A1E7WRQ6"/>
<sequence length="469" mass="48832">MTAIMFIMSMLGVVVFSGMALDLVLVHHRRQELDLAARMVALAAARQLNGSAAGIDNALVRSAEVLATLKYRYGRGTLAWRDDVLSFGATPDGGWVDTAAAKAAPAGRMFVRADTAGLDASAGSVTLYIVSLLFPSLRSVTVATTAVAGRTGIDVMPLAVCAMSEVAGAARTNPGPPATVELVEYGFRRGVGYDLMQLNPHGVDPANFVIHPFRRTGAAVTPLPSVDSLGPHVCTGQLAITTVFGGPLTVAGPFPLSSTFRQLNSRFNQYENNLCTSATAIMDSNPKSYARSGGVPWMAATPDQQGALATTIGGKLHTIADLAAPPAGTQAKMYGPLWAYARAVRFSAWSAGANEPTAGYPTFGPADWASLYGPVAPVAKSYPSTTPYQSTGGANYEQPPLDQLGLAHRRVLNLPLLACPVAAGGPAPATVLAIGKFMMTVPATATTLYAEFGGLAPEHTLGGPVELFR</sequence>
<dbReference type="OrthoDB" id="8595764at2"/>
<proteinExistence type="predicted"/>
<name>A0A1E7WRQ6_9BURK</name>
<dbReference type="Proteomes" id="UP000175989">
    <property type="component" value="Unassembled WGS sequence"/>
</dbReference>
<evidence type="ECO:0000313" key="2">
    <source>
        <dbReference type="Proteomes" id="UP000175989"/>
    </source>
</evidence>
<dbReference type="PATRIC" id="fig|762836.4.peg.2154"/>
<gene>
    <name evidence="1" type="ORF">DUPY_20780</name>
</gene>